<comment type="similarity">
    <text evidence="1">Belongs to the TfdA dioxygenase family.</text>
</comment>
<keyword evidence="3 7" id="KW-0223">Dioxygenase</keyword>
<accession>A0A918XK70</accession>
<keyword evidence="2" id="KW-0479">Metal-binding</keyword>
<dbReference type="InterPro" id="IPR003819">
    <property type="entry name" value="TauD/TfdA-like"/>
</dbReference>
<dbReference type="GO" id="GO:0000908">
    <property type="term" value="F:taurine dioxygenase activity"/>
    <property type="evidence" value="ECO:0007669"/>
    <property type="project" value="TreeGrafter"/>
</dbReference>
<keyword evidence="8" id="KW-1185">Reference proteome</keyword>
<reference evidence="7" key="1">
    <citation type="journal article" date="2014" name="Int. J. Syst. Evol. Microbiol.">
        <title>Complete genome sequence of Corynebacterium casei LMG S-19264T (=DSM 44701T), isolated from a smear-ripened cheese.</title>
        <authorList>
            <consortium name="US DOE Joint Genome Institute (JGI-PGF)"/>
            <person name="Walter F."/>
            <person name="Albersmeier A."/>
            <person name="Kalinowski J."/>
            <person name="Ruckert C."/>
        </authorList>
    </citation>
    <scope>NUCLEOTIDE SEQUENCE</scope>
    <source>
        <strain evidence="7">KCTC 23430</strain>
    </source>
</reference>
<dbReference type="InterPro" id="IPR051323">
    <property type="entry name" value="AtsK-like"/>
</dbReference>
<dbReference type="PANTHER" id="PTHR30468">
    <property type="entry name" value="ALPHA-KETOGLUTARATE-DEPENDENT SULFONATE DIOXYGENASE"/>
    <property type="match status" value="1"/>
</dbReference>
<sequence>MSLTVTPSGAACGATVTGLDLCQPLSDDLVAELRLHWLTHKVLAFPDQPLTDDDLERVTRCFGELGEDPFFGHIEGHEHISAIQRRADETTPIFAEIFHSDWSFMPLPPAGTALFGITIPPQGGDTLFADQVMAYQQMPDELRQKVEGLTAVHSAARGYAPDGLYGDNDQASGRSMQILPSEKAREKHRHPLVRTHRETGEKALFSSAAYIKEFVGLSPEESESLLVELYLHQSQEAFVYRHQWSANMLVMWDNRSLLHSATGGYDGYDRLLHRTTIADVA</sequence>
<dbReference type="PANTHER" id="PTHR30468:SF1">
    <property type="entry name" value="ALPHA-KETOGLUTARATE-DEPENDENT SULFONATE DIOXYGENASE"/>
    <property type="match status" value="1"/>
</dbReference>
<dbReference type="GO" id="GO:0005737">
    <property type="term" value="C:cytoplasm"/>
    <property type="evidence" value="ECO:0007669"/>
    <property type="project" value="TreeGrafter"/>
</dbReference>
<name>A0A918XK70_9GAMM</name>
<evidence type="ECO:0000256" key="3">
    <source>
        <dbReference type="ARBA" id="ARBA00022964"/>
    </source>
</evidence>
<evidence type="ECO:0000313" key="8">
    <source>
        <dbReference type="Proteomes" id="UP000644693"/>
    </source>
</evidence>
<feature type="domain" description="TauD/TfdA-like" evidence="6">
    <location>
        <begin position="5"/>
        <end position="276"/>
    </location>
</feature>
<evidence type="ECO:0000256" key="1">
    <source>
        <dbReference type="ARBA" id="ARBA00005896"/>
    </source>
</evidence>
<evidence type="ECO:0000313" key="7">
    <source>
        <dbReference type="EMBL" id="GHD35843.1"/>
    </source>
</evidence>
<protein>
    <submittedName>
        <fullName evidence="7">Alpha-ketoglutarate-dependent taurine dioxygenase</fullName>
    </submittedName>
</protein>
<dbReference type="Gene3D" id="3.60.130.10">
    <property type="entry name" value="Clavaminate synthase-like"/>
    <property type="match status" value="1"/>
</dbReference>
<dbReference type="SUPFAM" id="SSF51197">
    <property type="entry name" value="Clavaminate synthase-like"/>
    <property type="match status" value="1"/>
</dbReference>
<evidence type="ECO:0000256" key="2">
    <source>
        <dbReference type="ARBA" id="ARBA00022723"/>
    </source>
</evidence>
<dbReference type="RefSeq" id="WP_189477964.1">
    <property type="nucleotide sequence ID" value="NZ_BMYM01000002.1"/>
</dbReference>
<evidence type="ECO:0000256" key="4">
    <source>
        <dbReference type="ARBA" id="ARBA00023002"/>
    </source>
</evidence>
<dbReference type="InterPro" id="IPR042098">
    <property type="entry name" value="TauD-like_sf"/>
</dbReference>
<keyword evidence="4" id="KW-0560">Oxidoreductase</keyword>
<organism evidence="7 8">
    <name type="scientific">Parahalioglobus pacificus</name>
    <dbReference type="NCBI Taxonomy" id="930806"/>
    <lineage>
        <taxon>Bacteria</taxon>
        <taxon>Pseudomonadati</taxon>
        <taxon>Pseudomonadota</taxon>
        <taxon>Gammaproteobacteria</taxon>
        <taxon>Cellvibrionales</taxon>
        <taxon>Halieaceae</taxon>
        <taxon>Parahalioglobus</taxon>
    </lineage>
</organism>
<dbReference type="AlphaFoldDB" id="A0A918XK70"/>
<dbReference type="Proteomes" id="UP000644693">
    <property type="component" value="Unassembled WGS sequence"/>
</dbReference>
<dbReference type="GO" id="GO:0006790">
    <property type="term" value="P:sulfur compound metabolic process"/>
    <property type="evidence" value="ECO:0007669"/>
    <property type="project" value="TreeGrafter"/>
</dbReference>
<evidence type="ECO:0000256" key="5">
    <source>
        <dbReference type="ARBA" id="ARBA00023004"/>
    </source>
</evidence>
<proteinExistence type="inferred from homology"/>
<dbReference type="EMBL" id="BMYM01000002">
    <property type="protein sequence ID" value="GHD35843.1"/>
    <property type="molecule type" value="Genomic_DNA"/>
</dbReference>
<dbReference type="GO" id="GO:0046872">
    <property type="term" value="F:metal ion binding"/>
    <property type="evidence" value="ECO:0007669"/>
    <property type="project" value="UniProtKB-KW"/>
</dbReference>
<dbReference type="Pfam" id="PF02668">
    <property type="entry name" value="TauD"/>
    <property type="match status" value="1"/>
</dbReference>
<keyword evidence="5" id="KW-0408">Iron</keyword>
<gene>
    <name evidence="7" type="primary">tauD</name>
    <name evidence="7" type="ORF">GCM10007053_23300</name>
</gene>
<comment type="caution">
    <text evidence="7">The sequence shown here is derived from an EMBL/GenBank/DDBJ whole genome shotgun (WGS) entry which is preliminary data.</text>
</comment>
<evidence type="ECO:0000259" key="6">
    <source>
        <dbReference type="Pfam" id="PF02668"/>
    </source>
</evidence>
<reference evidence="7" key="2">
    <citation type="submission" date="2020-09" db="EMBL/GenBank/DDBJ databases">
        <authorList>
            <person name="Sun Q."/>
            <person name="Kim S."/>
        </authorList>
    </citation>
    <scope>NUCLEOTIDE SEQUENCE</scope>
    <source>
        <strain evidence="7">KCTC 23430</strain>
    </source>
</reference>